<reference evidence="13" key="1">
    <citation type="submission" date="2021-01" db="EMBL/GenBank/DDBJ databases">
        <title>Whole genome shotgun sequence of Actinoplanes tereljensis NBRC 105297.</title>
        <authorList>
            <person name="Komaki H."/>
            <person name="Tamura T."/>
        </authorList>
    </citation>
    <scope>NUCLEOTIDE SEQUENCE</scope>
    <source>
        <strain evidence="13">NBRC 105297</strain>
    </source>
</reference>
<dbReference type="AlphaFoldDB" id="A0A919NS12"/>
<evidence type="ECO:0000259" key="10">
    <source>
        <dbReference type="Pfam" id="PF01447"/>
    </source>
</evidence>
<organism evidence="13 14">
    <name type="scientific">Paractinoplanes tereljensis</name>
    <dbReference type="NCBI Taxonomy" id="571912"/>
    <lineage>
        <taxon>Bacteria</taxon>
        <taxon>Bacillati</taxon>
        <taxon>Actinomycetota</taxon>
        <taxon>Actinomycetes</taxon>
        <taxon>Micromonosporales</taxon>
        <taxon>Micromonosporaceae</taxon>
        <taxon>Paractinoplanes</taxon>
    </lineage>
</organism>
<feature type="active site" evidence="8">
    <location>
        <position position="534"/>
    </location>
</feature>
<keyword evidence="9" id="KW-0812">Transmembrane</keyword>
<dbReference type="RefSeq" id="WP_203811092.1">
    <property type="nucleotide sequence ID" value="NZ_BOMY01000038.1"/>
</dbReference>
<feature type="transmembrane region" description="Helical" evidence="9">
    <location>
        <begin position="41"/>
        <end position="62"/>
    </location>
</feature>
<keyword evidence="9" id="KW-1133">Transmembrane helix</keyword>
<dbReference type="CDD" id="cd09597">
    <property type="entry name" value="M4_TLP"/>
    <property type="match status" value="1"/>
</dbReference>
<comment type="caution">
    <text evidence="13">The sequence shown here is derived from an EMBL/GenBank/DDBJ whole genome shotgun (WGS) entry which is preliminary data.</text>
</comment>
<evidence type="ECO:0000256" key="4">
    <source>
        <dbReference type="ARBA" id="ARBA00022729"/>
    </source>
</evidence>
<dbReference type="SUPFAM" id="SSF55486">
    <property type="entry name" value="Metalloproteases ('zincins'), catalytic domain"/>
    <property type="match status" value="1"/>
</dbReference>
<feature type="domain" description="Peptidase M4" evidence="10">
    <location>
        <begin position="464"/>
        <end position="540"/>
    </location>
</feature>
<feature type="transmembrane region" description="Helical" evidence="9">
    <location>
        <begin position="185"/>
        <end position="205"/>
    </location>
</feature>
<keyword evidence="7" id="KW-0482">Metalloprotease</keyword>
<dbReference type="InterPro" id="IPR013856">
    <property type="entry name" value="Peptidase_M4_domain"/>
</dbReference>
<dbReference type="Gene3D" id="1.10.390.10">
    <property type="entry name" value="Neutral Protease Domain 2"/>
    <property type="match status" value="1"/>
</dbReference>
<dbReference type="Pfam" id="PF07504">
    <property type="entry name" value="FTP"/>
    <property type="match status" value="1"/>
</dbReference>
<dbReference type="GO" id="GO:0046872">
    <property type="term" value="F:metal ion binding"/>
    <property type="evidence" value="ECO:0007669"/>
    <property type="project" value="UniProtKB-KW"/>
</dbReference>
<dbReference type="InterPro" id="IPR001570">
    <property type="entry name" value="Peptidase_M4_C_domain"/>
</dbReference>
<feature type="transmembrane region" description="Helical" evidence="9">
    <location>
        <begin position="74"/>
        <end position="95"/>
    </location>
</feature>
<keyword evidence="5" id="KW-0378">Hydrolase</keyword>
<evidence type="ECO:0000259" key="11">
    <source>
        <dbReference type="Pfam" id="PF02868"/>
    </source>
</evidence>
<keyword evidence="2" id="KW-0645">Protease</keyword>
<keyword evidence="9" id="KW-0472">Membrane</keyword>
<evidence type="ECO:0000256" key="7">
    <source>
        <dbReference type="ARBA" id="ARBA00023049"/>
    </source>
</evidence>
<feature type="active site" description="Proton donor" evidence="8">
    <location>
        <position position="618"/>
    </location>
</feature>
<feature type="transmembrane region" description="Helical" evidence="9">
    <location>
        <begin position="142"/>
        <end position="159"/>
    </location>
</feature>
<evidence type="ECO:0000256" key="3">
    <source>
        <dbReference type="ARBA" id="ARBA00022723"/>
    </source>
</evidence>
<keyword evidence="6" id="KW-0862">Zinc</keyword>
<keyword evidence="3" id="KW-0479">Metal-binding</keyword>
<dbReference type="PANTHER" id="PTHR33794">
    <property type="entry name" value="BACILLOLYSIN"/>
    <property type="match status" value="1"/>
</dbReference>
<evidence type="ECO:0000256" key="6">
    <source>
        <dbReference type="ARBA" id="ARBA00022833"/>
    </source>
</evidence>
<gene>
    <name evidence="13" type="ORF">Ate02nite_59200</name>
</gene>
<comment type="similarity">
    <text evidence="1">Belongs to the peptidase M4 family.</text>
</comment>
<sequence>MSLRYVLRAVWTGLAAAAFAVLICWFVLLGLASAGGDAGMIAGFLGTGPGGLAVAVAAATGAPVEWAGGRLNPILLLLDGSPLALIALGPALSAARLGLAVRRRAASFAVAAATGYAAALAAFVALAGALPADPLFRVHAPAGWVALTALAWSAVALLATRATRATRGVAVTVAPGGWPARTRRMATATALLLVAAGFTAARPAVAGPGDGRVRPFAGGMTAAPVGYHRPGVAAALEQARAERGGVALVSNDPWRGTPSMVGMSSPFGGDARAWLKQHAGLFGMADPGAQLRPLREQRDPTGERHLWFEQHIDGIPVLGSRVGLHLDRTGRTVEFVTNGAEPALAVPTTKATVADSAALATARLALPGGRLAEPVRLALLPADADPGRASPTVLAWQVWLADPAAGVSNVYFVDATGGRLVYALPRASEAKHRSIRDANKLTELPILPKRVEGQGPSDVADVNDAYDRLGQVYDYYSNVHSRDSYNGTGGDLNAVVRVRQKKDEKWVNAAFVPGDIDTMIYGEDMVVLDVTAHELTHGVTFSTADLWYMYQSGALNESFSDIFGEAVENYVRKSNDWLMGAEIPGIGAIRSMAFPEIFGDPDNYHKFKSGCGDWGGVHSNSGIQNKMFYLLSTKIGIEKAAKIAYRTLTTYLSPRARFTDSRVGFMESANKLYGKSSAEAKEAEAAWTAVGVDGVFEQPRQDCLCIADSSLSGGGLDGLDPQGPGVDAVLAAVLHVRDLFSTTRTPALRHYERVYALSGERAVELMGADPQLKKQTAHAVQTLEPMFRTVGTTAGDSTVITATQLGELRDLLTAYATADRAAGGGGLADRIETELASASFDELAGKTVNQALAFLDTRVG</sequence>
<dbReference type="InterPro" id="IPR011096">
    <property type="entry name" value="FTP_domain"/>
</dbReference>
<dbReference type="PANTHER" id="PTHR33794:SF1">
    <property type="entry name" value="BACILLOLYSIN"/>
    <property type="match status" value="1"/>
</dbReference>
<dbReference type="PRINTS" id="PR00730">
    <property type="entry name" value="THERMOLYSIN"/>
</dbReference>
<keyword evidence="14" id="KW-1185">Reference proteome</keyword>
<dbReference type="Proteomes" id="UP000623608">
    <property type="component" value="Unassembled WGS sequence"/>
</dbReference>
<dbReference type="GO" id="GO:0004222">
    <property type="term" value="F:metalloendopeptidase activity"/>
    <property type="evidence" value="ECO:0007669"/>
    <property type="project" value="InterPro"/>
</dbReference>
<keyword evidence="4" id="KW-0732">Signal</keyword>
<feature type="transmembrane region" description="Helical" evidence="9">
    <location>
        <begin position="6"/>
        <end position="29"/>
    </location>
</feature>
<dbReference type="GO" id="GO:0006508">
    <property type="term" value="P:proteolysis"/>
    <property type="evidence" value="ECO:0007669"/>
    <property type="project" value="UniProtKB-KW"/>
</dbReference>
<dbReference type="Pfam" id="PF01447">
    <property type="entry name" value="Peptidase_M4"/>
    <property type="match status" value="1"/>
</dbReference>
<dbReference type="InterPro" id="IPR023612">
    <property type="entry name" value="Peptidase_M4"/>
</dbReference>
<evidence type="ECO:0000256" key="9">
    <source>
        <dbReference type="SAM" id="Phobius"/>
    </source>
</evidence>
<evidence type="ECO:0000256" key="5">
    <source>
        <dbReference type="ARBA" id="ARBA00022801"/>
    </source>
</evidence>
<evidence type="ECO:0000313" key="14">
    <source>
        <dbReference type="Proteomes" id="UP000623608"/>
    </source>
</evidence>
<evidence type="ECO:0000259" key="12">
    <source>
        <dbReference type="Pfam" id="PF07504"/>
    </source>
</evidence>
<feature type="domain" description="Peptidase M4 C-terminal" evidence="11">
    <location>
        <begin position="544"/>
        <end position="692"/>
    </location>
</feature>
<dbReference type="InterPro" id="IPR027268">
    <property type="entry name" value="Peptidase_M4/M1_CTD_sf"/>
</dbReference>
<name>A0A919NS12_9ACTN</name>
<evidence type="ECO:0000313" key="13">
    <source>
        <dbReference type="EMBL" id="GIF23190.1"/>
    </source>
</evidence>
<protein>
    <submittedName>
        <fullName evidence="13">Uncharacterized protein</fullName>
    </submittedName>
</protein>
<feature type="domain" description="FTP" evidence="12">
    <location>
        <begin position="289"/>
        <end position="334"/>
    </location>
</feature>
<dbReference type="Pfam" id="PF02868">
    <property type="entry name" value="Peptidase_M4_C"/>
    <property type="match status" value="1"/>
</dbReference>
<dbReference type="Gene3D" id="3.10.450.490">
    <property type="match status" value="1"/>
</dbReference>
<evidence type="ECO:0000256" key="8">
    <source>
        <dbReference type="PIRSR" id="PIRSR623612-1"/>
    </source>
</evidence>
<accession>A0A919NS12</accession>
<dbReference type="InterPro" id="IPR050728">
    <property type="entry name" value="Zinc_Metalloprotease_M4"/>
</dbReference>
<evidence type="ECO:0000256" key="1">
    <source>
        <dbReference type="ARBA" id="ARBA00009388"/>
    </source>
</evidence>
<dbReference type="EMBL" id="BOMY01000038">
    <property type="protein sequence ID" value="GIF23190.1"/>
    <property type="molecule type" value="Genomic_DNA"/>
</dbReference>
<evidence type="ECO:0000256" key="2">
    <source>
        <dbReference type="ARBA" id="ARBA00022670"/>
    </source>
</evidence>
<proteinExistence type="inferred from homology"/>
<dbReference type="Gene3D" id="3.10.170.10">
    <property type="match status" value="1"/>
</dbReference>
<feature type="transmembrane region" description="Helical" evidence="9">
    <location>
        <begin position="107"/>
        <end position="130"/>
    </location>
</feature>